<dbReference type="SUPFAM" id="SSF47005">
    <property type="entry name" value="Peripheral subunit-binding domain of 2-oxo acid dehydrogenase complex"/>
    <property type="match status" value="1"/>
</dbReference>
<dbReference type="GO" id="GO:0016407">
    <property type="term" value="F:acetyltransferase activity"/>
    <property type="evidence" value="ECO:0007669"/>
    <property type="project" value="TreeGrafter"/>
</dbReference>
<dbReference type="Gene3D" id="3.30.559.10">
    <property type="entry name" value="Chloramphenicol acetyltransferase-like domain"/>
    <property type="match status" value="1"/>
</dbReference>
<evidence type="ECO:0000256" key="4">
    <source>
        <dbReference type="ARBA" id="ARBA00022679"/>
    </source>
</evidence>
<comment type="subunit">
    <text evidence="3">Forms a 24-polypeptide structural core with octahedral symmetry.</text>
</comment>
<evidence type="ECO:0000256" key="8">
    <source>
        <dbReference type="SAM" id="MobiDB-lite"/>
    </source>
</evidence>
<dbReference type="Gene3D" id="2.40.50.100">
    <property type="match status" value="2"/>
</dbReference>
<dbReference type="EC" id="2.3.1.-" evidence="7"/>
<dbReference type="OrthoDB" id="9805770at2"/>
<dbReference type="InterPro" id="IPR001078">
    <property type="entry name" value="2-oxoacid_DH_actylTfrase"/>
</dbReference>
<organism evidence="11 12">
    <name type="scientific">Thalassotalea euphylliae</name>
    <dbReference type="NCBI Taxonomy" id="1655234"/>
    <lineage>
        <taxon>Bacteria</taxon>
        <taxon>Pseudomonadati</taxon>
        <taxon>Pseudomonadota</taxon>
        <taxon>Gammaproteobacteria</taxon>
        <taxon>Alteromonadales</taxon>
        <taxon>Colwelliaceae</taxon>
        <taxon>Thalassotalea</taxon>
    </lineage>
</organism>
<dbReference type="SUPFAM" id="SSF51230">
    <property type="entry name" value="Single hybrid motif"/>
    <property type="match status" value="2"/>
</dbReference>
<reference evidence="11 12" key="1">
    <citation type="submission" date="2018-08" db="EMBL/GenBank/DDBJ databases">
        <title>Thalassotalea euphylliae genome.</title>
        <authorList>
            <person name="Summers S."/>
            <person name="Rice S.A."/>
            <person name="Freckelton M.L."/>
            <person name="Nedved B.T."/>
            <person name="Hadfield M.G."/>
        </authorList>
    </citation>
    <scope>NUCLEOTIDE SEQUENCE [LARGE SCALE GENOMIC DNA]</scope>
    <source>
        <strain evidence="11 12">H1</strain>
    </source>
</reference>
<dbReference type="Proteomes" id="UP000256478">
    <property type="component" value="Unassembled WGS sequence"/>
</dbReference>
<evidence type="ECO:0000256" key="5">
    <source>
        <dbReference type="ARBA" id="ARBA00022823"/>
    </source>
</evidence>
<evidence type="ECO:0000256" key="7">
    <source>
        <dbReference type="RuleBase" id="RU003423"/>
    </source>
</evidence>
<feature type="domain" description="Peripheral subunit-binding (PSBD)" evidence="10">
    <location>
        <begin position="258"/>
        <end position="295"/>
    </location>
</feature>
<dbReference type="PROSITE" id="PS51826">
    <property type="entry name" value="PSBD"/>
    <property type="match status" value="1"/>
</dbReference>
<keyword evidence="4 7" id="KW-0808">Transferase</keyword>
<dbReference type="InterPro" id="IPR000089">
    <property type="entry name" value="Biotin_lipoyl"/>
</dbReference>
<dbReference type="InterPro" id="IPR023213">
    <property type="entry name" value="CAT-like_dom_sf"/>
</dbReference>
<dbReference type="SUPFAM" id="SSF52777">
    <property type="entry name" value="CoA-dependent acyltransferases"/>
    <property type="match status" value="1"/>
</dbReference>
<name>A0A3E0TRZ8_9GAMM</name>
<keyword evidence="5 7" id="KW-0450">Lipoyl</keyword>
<dbReference type="AlphaFoldDB" id="A0A3E0TRZ8"/>
<dbReference type="Gene3D" id="4.10.320.10">
    <property type="entry name" value="E3-binding domain"/>
    <property type="match status" value="1"/>
</dbReference>
<dbReference type="FunFam" id="3.30.559.10:FF:000027">
    <property type="entry name" value="Dihydrolipoamide acetyltransferase component of pyruvate dehydrogenase complex"/>
    <property type="match status" value="1"/>
</dbReference>
<dbReference type="EMBL" id="QUOU01000001">
    <property type="protein sequence ID" value="REL27298.1"/>
    <property type="molecule type" value="Genomic_DNA"/>
</dbReference>
<feature type="domain" description="Lipoyl-binding" evidence="9">
    <location>
        <begin position="2"/>
        <end position="77"/>
    </location>
</feature>
<comment type="similarity">
    <text evidence="2 7">Belongs to the 2-oxoacid dehydrogenase family.</text>
</comment>
<dbReference type="FunFam" id="4.10.320.10:FF:000002">
    <property type="entry name" value="Dihydrolipoamide acetyltransferase component of pyruvate dehydrogenase complex"/>
    <property type="match status" value="1"/>
</dbReference>
<dbReference type="InterPro" id="IPR004167">
    <property type="entry name" value="PSBD"/>
</dbReference>
<gene>
    <name evidence="11" type="ORF">DXX93_12480</name>
</gene>
<dbReference type="Pfam" id="PF00198">
    <property type="entry name" value="2-oxoacid_dh"/>
    <property type="match status" value="1"/>
</dbReference>
<dbReference type="Pfam" id="PF00364">
    <property type="entry name" value="Biotin_lipoyl"/>
    <property type="match status" value="2"/>
</dbReference>
<dbReference type="Pfam" id="PF02817">
    <property type="entry name" value="E3_binding"/>
    <property type="match status" value="1"/>
</dbReference>
<comment type="cofactor">
    <cofactor evidence="1 7">
        <name>(R)-lipoate</name>
        <dbReference type="ChEBI" id="CHEBI:83088"/>
    </cofactor>
</comment>
<evidence type="ECO:0000259" key="9">
    <source>
        <dbReference type="PROSITE" id="PS50968"/>
    </source>
</evidence>
<dbReference type="CDD" id="cd06849">
    <property type="entry name" value="lipoyl_domain"/>
    <property type="match status" value="2"/>
</dbReference>
<accession>A0A3E0TRZ8</accession>
<dbReference type="PROSITE" id="PS50968">
    <property type="entry name" value="BIOTINYL_LIPOYL"/>
    <property type="match status" value="2"/>
</dbReference>
<sequence length="551" mass="59516">MSIDFILPDIGEGIVECELVEWLVAEGDKIEEDQPIADVMTDKALVQIPAMHAGVVDKLYYQQGEIAKVHAPLFSMTPVAMTPAGSKESSVTEKVDEQKLTKQSAIGQELAETLEPKIAETTQDFILPDIGEGIVECEIVEWLVAEGDTIEEDQPVADVMTDKALVQIPAISAGTVAKLYYEKGDIAKVHAPLFAITINSAVNIESASTQKAVPDAEASSNSASQVSEVTLGTSGTPDIGDTSTAREEMTARNGHKALASPAVRRVARELGINIHQVSGSGKKGRVYKEDVIRFSQQATSQETPENKATANELTLSAGKRTEPIRGIKAAMAKAMVASVATIPHFTYCEEIDLTELIALRRKLKAQYAKQDIKLTMMPFFMKAMSMALAEFPVMNSQVNDDCSEITYFDDHNIGMAVDAKVGLLVPNVKQVQNKSILDLAADITQLTDAARAGRVSPEQLSGGTITISNIGAIGGTVATPIINKPEVAIVALGKVQKLPRFNEQGEVAAREVMQISWSGDHRVIDGGTIARFTNLWKRYLEDPPQMLVNMN</sequence>
<evidence type="ECO:0000256" key="2">
    <source>
        <dbReference type="ARBA" id="ARBA00007317"/>
    </source>
</evidence>
<dbReference type="InterPro" id="IPR050743">
    <property type="entry name" value="2-oxoacid_DH_E2_comp"/>
</dbReference>
<feature type="domain" description="Lipoyl-binding" evidence="9">
    <location>
        <begin position="122"/>
        <end position="197"/>
    </location>
</feature>
<dbReference type="PANTHER" id="PTHR43178:SF5">
    <property type="entry name" value="LIPOAMIDE ACYLTRANSFERASE COMPONENT OF BRANCHED-CHAIN ALPHA-KETO ACID DEHYDROGENASE COMPLEX, MITOCHONDRIAL"/>
    <property type="match status" value="1"/>
</dbReference>
<dbReference type="InterPro" id="IPR036625">
    <property type="entry name" value="E3-bd_dom_sf"/>
</dbReference>
<evidence type="ECO:0000256" key="1">
    <source>
        <dbReference type="ARBA" id="ARBA00001938"/>
    </source>
</evidence>
<protein>
    <recommendedName>
        <fullName evidence="7">Dihydrolipoamide acetyltransferase component of pyruvate dehydrogenase complex</fullName>
        <ecNumber evidence="7">2.3.1.-</ecNumber>
    </recommendedName>
</protein>
<evidence type="ECO:0000313" key="12">
    <source>
        <dbReference type="Proteomes" id="UP000256478"/>
    </source>
</evidence>
<dbReference type="InterPro" id="IPR011053">
    <property type="entry name" value="Single_hybrid_motif"/>
</dbReference>
<evidence type="ECO:0000259" key="10">
    <source>
        <dbReference type="PROSITE" id="PS51826"/>
    </source>
</evidence>
<keyword evidence="6 7" id="KW-0012">Acyltransferase</keyword>
<comment type="caution">
    <text evidence="11">The sequence shown here is derived from an EMBL/GenBank/DDBJ whole genome shotgun (WGS) entry which is preliminary data.</text>
</comment>
<feature type="compositionally biased region" description="Polar residues" evidence="8">
    <location>
        <begin position="218"/>
        <end position="236"/>
    </location>
</feature>
<evidence type="ECO:0000256" key="3">
    <source>
        <dbReference type="ARBA" id="ARBA00011484"/>
    </source>
</evidence>
<feature type="region of interest" description="Disordered" evidence="8">
    <location>
        <begin position="213"/>
        <end position="258"/>
    </location>
</feature>
<dbReference type="RefSeq" id="WP_116008382.1">
    <property type="nucleotide sequence ID" value="NZ_QUOU01000001.1"/>
</dbReference>
<dbReference type="GO" id="GO:0031405">
    <property type="term" value="F:lipoic acid binding"/>
    <property type="evidence" value="ECO:0007669"/>
    <property type="project" value="TreeGrafter"/>
</dbReference>
<proteinExistence type="inferred from homology"/>
<evidence type="ECO:0000313" key="11">
    <source>
        <dbReference type="EMBL" id="REL27298.1"/>
    </source>
</evidence>
<dbReference type="GO" id="GO:0005737">
    <property type="term" value="C:cytoplasm"/>
    <property type="evidence" value="ECO:0007669"/>
    <property type="project" value="TreeGrafter"/>
</dbReference>
<evidence type="ECO:0000256" key="6">
    <source>
        <dbReference type="ARBA" id="ARBA00023315"/>
    </source>
</evidence>
<dbReference type="PANTHER" id="PTHR43178">
    <property type="entry name" value="DIHYDROLIPOAMIDE ACETYLTRANSFERASE COMPONENT OF PYRUVATE DEHYDROGENASE COMPLEX"/>
    <property type="match status" value="1"/>
</dbReference>